<reference evidence="5 6" key="2">
    <citation type="submission" date="2017-10" db="EMBL/GenBank/DDBJ databases">
        <authorList>
            <person name="Banno H."/>
            <person name="Chua N.-H."/>
        </authorList>
    </citation>
    <scope>NUCLEOTIDE SEQUENCE [LARGE SCALE GENOMIC DNA]</scope>
    <source>
        <strain evidence="5 6">JK623</strain>
    </source>
</reference>
<dbReference type="EMBL" id="PDYG01000134">
    <property type="protein sequence ID" value="PHU36399.1"/>
    <property type="molecule type" value="Genomic_DNA"/>
</dbReference>
<organism evidence="5 6">
    <name type="scientific">Agathobacter ruminis</name>
    <dbReference type="NCBI Taxonomy" id="1712665"/>
    <lineage>
        <taxon>Bacteria</taxon>
        <taxon>Bacillati</taxon>
        <taxon>Bacillota</taxon>
        <taxon>Clostridia</taxon>
        <taxon>Lachnospirales</taxon>
        <taxon>Lachnospiraceae</taxon>
        <taxon>Agathobacter</taxon>
    </lineage>
</organism>
<sequence>MYELLAHDKSIYLQISEMIETDIMRGILEEESRVPSTNELAKLYAINPATAAKGVNILVDEQIIYKKRGIGMFVSPGAKDRILQKRRSMFYENYVKGLVVEAESLGISKEELINMIQES</sequence>
<evidence type="ECO:0000256" key="1">
    <source>
        <dbReference type="ARBA" id="ARBA00023015"/>
    </source>
</evidence>
<evidence type="ECO:0000313" key="5">
    <source>
        <dbReference type="EMBL" id="PHU36399.1"/>
    </source>
</evidence>
<dbReference type="PANTHER" id="PTHR38445:SF10">
    <property type="entry name" value="GNTR-FAMILY TRANSCRIPTIONAL REGULATOR"/>
    <property type="match status" value="1"/>
</dbReference>
<dbReference type="Proteomes" id="UP000224563">
    <property type="component" value="Unassembled WGS sequence"/>
</dbReference>
<dbReference type="Pfam" id="PF00392">
    <property type="entry name" value="GntR"/>
    <property type="match status" value="1"/>
</dbReference>
<keyword evidence="2" id="KW-0238">DNA-binding</keyword>
<evidence type="ECO:0000256" key="2">
    <source>
        <dbReference type="ARBA" id="ARBA00023125"/>
    </source>
</evidence>
<dbReference type="GO" id="GO:0003677">
    <property type="term" value="F:DNA binding"/>
    <property type="evidence" value="ECO:0007669"/>
    <property type="project" value="UniProtKB-KW"/>
</dbReference>
<keyword evidence="1" id="KW-0805">Transcription regulation</keyword>
<dbReference type="SMART" id="SM00345">
    <property type="entry name" value="HTH_GNTR"/>
    <property type="match status" value="1"/>
</dbReference>
<keyword evidence="3" id="KW-0804">Transcription</keyword>
<reference evidence="5 6" key="1">
    <citation type="submission" date="2017-10" db="EMBL/GenBank/DDBJ databases">
        <title>Resolving the taxonomy of Roseburia spp., Eubacterium rectale and Agathobacter spp. through phylogenomic analysis.</title>
        <authorList>
            <person name="Sheridan P.O."/>
            <person name="Walker A.W."/>
            <person name="Duncan S.H."/>
            <person name="Scott K.P."/>
            <person name="Toole P.W.O."/>
            <person name="Luis P."/>
            <person name="Flint H.J."/>
        </authorList>
    </citation>
    <scope>NUCLEOTIDE SEQUENCE [LARGE SCALE GENOMIC DNA]</scope>
    <source>
        <strain evidence="5 6">JK623</strain>
    </source>
</reference>
<dbReference type="InterPro" id="IPR000524">
    <property type="entry name" value="Tscrpt_reg_HTH_GntR"/>
</dbReference>
<dbReference type="AlphaFoldDB" id="A0A2G3DZJ3"/>
<keyword evidence="6" id="KW-1185">Reference proteome</keyword>
<dbReference type="GO" id="GO:0003700">
    <property type="term" value="F:DNA-binding transcription factor activity"/>
    <property type="evidence" value="ECO:0007669"/>
    <property type="project" value="InterPro"/>
</dbReference>
<dbReference type="CDD" id="cd07377">
    <property type="entry name" value="WHTH_GntR"/>
    <property type="match status" value="1"/>
</dbReference>
<comment type="caution">
    <text evidence="5">The sequence shown here is derived from an EMBL/GenBank/DDBJ whole genome shotgun (WGS) entry which is preliminary data.</text>
</comment>
<evidence type="ECO:0000313" key="6">
    <source>
        <dbReference type="Proteomes" id="UP000224563"/>
    </source>
</evidence>
<dbReference type="SUPFAM" id="SSF46785">
    <property type="entry name" value="Winged helix' DNA-binding domain"/>
    <property type="match status" value="1"/>
</dbReference>
<dbReference type="Gene3D" id="1.10.10.10">
    <property type="entry name" value="Winged helix-like DNA-binding domain superfamily/Winged helix DNA-binding domain"/>
    <property type="match status" value="1"/>
</dbReference>
<dbReference type="InterPro" id="IPR036390">
    <property type="entry name" value="WH_DNA-bd_sf"/>
</dbReference>
<accession>A0A2G3DZJ3</accession>
<dbReference type="PANTHER" id="PTHR38445">
    <property type="entry name" value="HTH-TYPE TRANSCRIPTIONAL REPRESSOR YTRA"/>
    <property type="match status" value="1"/>
</dbReference>
<feature type="domain" description="HTH gntR-type" evidence="4">
    <location>
        <begin position="9"/>
        <end position="77"/>
    </location>
</feature>
<proteinExistence type="predicted"/>
<dbReference type="RefSeq" id="WP_031543647.1">
    <property type="nucleotide sequence ID" value="NZ_JANSWH010000041.1"/>
</dbReference>
<protein>
    <submittedName>
        <fullName evidence="5">GntR family transcriptional regulator</fullName>
    </submittedName>
</protein>
<name>A0A2G3DZJ3_9FIRM</name>
<dbReference type="PROSITE" id="PS50949">
    <property type="entry name" value="HTH_GNTR"/>
    <property type="match status" value="1"/>
</dbReference>
<evidence type="ECO:0000256" key="3">
    <source>
        <dbReference type="ARBA" id="ARBA00023163"/>
    </source>
</evidence>
<evidence type="ECO:0000259" key="4">
    <source>
        <dbReference type="PROSITE" id="PS50949"/>
    </source>
</evidence>
<gene>
    <name evidence="5" type="ORF">CSX02_12520</name>
</gene>
<dbReference type="InterPro" id="IPR036388">
    <property type="entry name" value="WH-like_DNA-bd_sf"/>
</dbReference>